<dbReference type="EMBL" id="CAEZXM010000124">
    <property type="protein sequence ID" value="CAB4691374.1"/>
    <property type="molecule type" value="Genomic_DNA"/>
</dbReference>
<name>A0A6J6P4K4_9ZZZZ</name>
<accession>A0A6J6P4K4</accession>
<reference evidence="1" key="1">
    <citation type="submission" date="2020-05" db="EMBL/GenBank/DDBJ databases">
        <authorList>
            <person name="Chiriac C."/>
            <person name="Salcher M."/>
            <person name="Ghai R."/>
            <person name="Kavagutti S V."/>
        </authorList>
    </citation>
    <scope>NUCLEOTIDE SEQUENCE</scope>
</reference>
<protein>
    <submittedName>
        <fullName evidence="1">Unannotated protein</fullName>
    </submittedName>
</protein>
<dbReference type="InterPro" id="IPR043129">
    <property type="entry name" value="ATPase_NBD"/>
</dbReference>
<dbReference type="PANTHER" id="PTHR18964">
    <property type="entry name" value="ROK (REPRESSOR, ORF, KINASE) FAMILY"/>
    <property type="match status" value="1"/>
</dbReference>
<dbReference type="AlphaFoldDB" id="A0A6J6P4K4"/>
<gene>
    <name evidence="1" type="ORF">UFOPK2366_00779</name>
</gene>
<dbReference type="InterPro" id="IPR049874">
    <property type="entry name" value="ROK_cs"/>
</dbReference>
<dbReference type="PROSITE" id="PS01125">
    <property type="entry name" value="ROK"/>
    <property type="match status" value="1"/>
</dbReference>
<dbReference type="Gene3D" id="3.30.420.40">
    <property type="match status" value="2"/>
</dbReference>
<dbReference type="SUPFAM" id="SSF53067">
    <property type="entry name" value="Actin-like ATPase domain"/>
    <property type="match status" value="1"/>
</dbReference>
<dbReference type="Pfam" id="PF00480">
    <property type="entry name" value="ROK"/>
    <property type="match status" value="1"/>
</dbReference>
<organism evidence="1">
    <name type="scientific">freshwater metagenome</name>
    <dbReference type="NCBI Taxonomy" id="449393"/>
    <lineage>
        <taxon>unclassified sequences</taxon>
        <taxon>metagenomes</taxon>
        <taxon>ecological metagenomes</taxon>
    </lineage>
</organism>
<sequence>MYLAVDIGGTKLAAGVVGDDGRVIVRDRIATPTRDVWSSIERLVKRVMAAAPVPLVAVGVGCGGPMDPTVGTVSPLHIPSLRDFELQNALAEATGLPTFVDNDAKALTLGEAWCGAGRGEMNMVGVVVGTGVGGGIISNGRLLGGRLGNAGHIGHMVVEPEGRPCACGGVGCLEAYACGPAIEAETGRPPHRAPQAIIERTGSLVGRALASLAAVVDFNVAVIGGSVALGFGEPFFAAAQAEIAARAKLSFTDHLEVRKAALGELAPLVGAAALARRGLLGLS</sequence>
<dbReference type="InterPro" id="IPR000600">
    <property type="entry name" value="ROK"/>
</dbReference>
<dbReference type="PANTHER" id="PTHR18964:SF169">
    <property type="entry name" value="N-ACETYLMANNOSAMINE KINASE"/>
    <property type="match status" value="1"/>
</dbReference>
<proteinExistence type="predicted"/>
<evidence type="ECO:0000313" key="1">
    <source>
        <dbReference type="EMBL" id="CAB4691374.1"/>
    </source>
</evidence>